<dbReference type="Proteomes" id="UP000001887">
    <property type="component" value="Chromosome"/>
</dbReference>
<dbReference type="KEGG" id="psl:Psta_3435"/>
<keyword evidence="2" id="KW-1185">Reference proteome</keyword>
<sequence length="257" mass="27982">MVYKSLESATANLAGCAKAIQASRGVANLTTVQYEKVVGIGIAFEWSRRAWLLSELRFGSSSQKRNGRKLGATELCETTRFTYMWIALNALFARPSLLSLLDPTAQAARSELDRFRMMLNSARLTQSEISAAHMTLISILTTAVNVKSFPWQTAGIPTVAEVIYHKYTSPDEQNRGVGKRLGLAITAGNLSTLDLASLIYAFRNWTVHGATLSSSLRGTKARSRRYLDTINSVTSAILVGAAKKLLLAIDPNAAPMP</sequence>
<organism evidence="1 2">
    <name type="scientific">Pirellula staleyi (strain ATCC 27377 / DSM 6068 / ICPB 4128)</name>
    <name type="common">Pirella staleyi</name>
    <dbReference type="NCBI Taxonomy" id="530564"/>
    <lineage>
        <taxon>Bacteria</taxon>
        <taxon>Pseudomonadati</taxon>
        <taxon>Planctomycetota</taxon>
        <taxon>Planctomycetia</taxon>
        <taxon>Pirellulales</taxon>
        <taxon>Pirellulaceae</taxon>
        <taxon>Pirellula</taxon>
    </lineage>
</organism>
<accession>D2QY21</accession>
<dbReference type="EMBL" id="CP001848">
    <property type="protein sequence ID" value="ADB18098.1"/>
    <property type="molecule type" value="Genomic_DNA"/>
</dbReference>
<evidence type="ECO:0000313" key="2">
    <source>
        <dbReference type="Proteomes" id="UP000001887"/>
    </source>
</evidence>
<dbReference type="AlphaFoldDB" id="D2QY21"/>
<name>D2QY21_PIRSD</name>
<proteinExistence type="predicted"/>
<protein>
    <submittedName>
        <fullName evidence="1">Uncharacterized protein</fullName>
    </submittedName>
</protein>
<gene>
    <name evidence="1" type="ordered locus">Psta_3435</name>
</gene>
<dbReference type="HOGENOM" id="CLU_1081219_0_0_0"/>
<reference evidence="1 2" key="1">
    <citation type="journal article" date="2009" name="Stand. Genomic Sci.">
        <title>Complete genome sequence of Pirellula staleyi type strain (ATCC 27377).</title>
        <authorList>
            <person name="Clum A."/>
            <person name="Tindall B.J."/>
            <person name="Sikorski J."/>
            <person name="Ivanova N."/>
            <person name="Mavrommatis K."/>
            <person name="Lucas S."/>
            <person name="Glavina del Rio T."/>
            <person name="Nolan M."/>
            <person name="Chen F."/>
            <person name="Tice H."/>
            <person name="Pitluck S."/>
            <person name="Cheng J.F."/>
            <person name="Chertkov O."/>
            <person name="Brettin T."/>
            <person name="Han C."/>
            <person name="Detter J.C."/>
            <person name="Kuske C."/>
            <person name="Bruce D."/>
            <person name="Goodwin L."/>
            <person name="Ovchinikova G."/>
            <person name="Pati A."/>
            <person name="Mikhailova N."/>
            <person name="Chen A."/>
            <person name="Palaniappan K."/>
            <person name="Land M."/>
            <person name="Hauser L."/>
            <person name="Chang Y.J."/>
            <person name="Jeffries C.D."/>
            <person name="Chain P."/>
            <person name="Rohde M."/>
            <person name="Goker M."/>
            <person name="Bristow J."/>
            <person name="Eisen J.A."/>
            <person name="Markowitz V."/>
            <person name="Hugenholtz P."/>
            <person name="Kyrpides N.C."/>
            <person name="Klenk H.P."/>
            <person name="Lapidus A."/>
        </authorList>
    </citation>
    <scope>NUCLEOTIDE SEQUENCE [LARGE SCALE GENOMIC DNA]</scope>
    <source>
        <strain evidence="2">ATCC 27377 / DSM 6068 / ICPB 4128</strain>
    </source>
</reference>
<evidence type="ECO:0000313" key="1">
    <source>
        <dbReference type="EMBL" id="ADB18098.1"/>
    </source>
</evidence>
<dbReference type="STRING" id="530564.Psta_3435"/>